<dbReference type="FunFam" id="3.40.50.150:FF:000113">
    <property type="entry name" value="Glycine N-methyltransferase"/>
    <property type="match status" value="1"/>
</dbReference>
<dbReference type="GO" id="GO:0017174">
    <property type="term" value="F:glycine N-methyltransferase activity"/>
    <property type="evidence" value="ECO:0007669"/>
    <property type="project" value="UniProtKB-EC"/>
</dbReference>
<dbReference type="PANTHER" id="PTHR16458">
    <property type="entry name" value="GLYCINE N-METHYLTRANSFERASE"/>
    <property type="match status" value="1"/>
</dbReference>
<evidence type="ECO:0000313" key="14">
    <source>
        <dbReference type="EMBL" id="KAK7017078.1"/>
    </source>
</evidence>
<keyword evidence="7" id="KW-0489">Methyltransferase</keyword>
<dbReference type="GO" id="GO:1904047">
    <property type="term" value="F:S-adenosyl-L-methionine binding"/>
    <property type="evidence" value="ECO:0007669"/>
    <property type="project" value="TreeGrafter"/>
</dbReference>
<feature type="non-terminal residue" evidence="14">
    <location>
        <position position="1"/>
    </location>
</feature>
<dbReference type="Pfam" id="PF13847">
    <property type="entry name" value="Methyltransf_31"/>
    <property type="match status" value="1"/>
</dbReference>
<evidence type="ECO:0000256" key="2">
    <source>
        <dbReference type="ARBA" id="ARBA00011881"/>
    </source>
</evidence>
<evidence type="ECO:0000256" key="7">
    <source>
        <dbReference type="ARBA" id="ARBA00022603"/>
    </source>
</evidence>
<organism evidence="14 15">
    <name type="scientific">Halocaridina rubra</name>
    <name type="common">Hawaiian red shrimp</name>
    <dbReference type="NCBI Taxonomy" id="373956"/>
    <lineage>
        <taxon>Eukaryota</taxon>
        <taxon>Metazoa</taxon>
        <taxon>Ecdysozoa</taxon>
        <taxon>Arthropoda</taxon>
        <taxon>Crustacea</taxon>
        <taxon>Multicrustacea</taxon>
        <taxon>Malacostraca</taxon>
        <taxon>Eumalacostraca</taxon>
        <taxon>Eucarida</taxon>
        <taxon>Decapoda</taxon>
        <taxon>Pleocyemata</taxon>
        <taxon>Caridea</taxon>
        <taxon>Atyoidea</taxon>
        <taxon>Atyidae</taxon>
        <taxon>Halocaridina</taxon>
    </lineage>
</organism>
<evidence type="ECO:0000256" key="12">
    <source>
        <dbReference type="SAM" id="MobiDB-lite"/>
    </source>
</evidence>
<dbReference type="EMBL" id="JAXCGZ010023103">
    <property type="protein sequence ID" value="KAK7017078.1"/>
    <property type="molecule type" value="Genomic_DNA"/>
</dbReference>
<dbReference type="InterPro" id="IPR029063">
    <property type="entry name" value="SAM-dependent_MTases_sf"/>
</dbReference>
<evidence type="ECO:0000256" key="5">
    <source>
        <dbReference type="ARBA" id="ARBA00022490"/>
    </source>
</evidence>
<evidence type="ECO:0000256" key="9">
    <source>
        <dbReference type="ARBA" id="ARBA00022691"/>
    </source>
</evidence>
<dbReference type="GO" id="GO:0051289">
    <property type="term" value="P:protein homotetramerization"/>
    <property type="evidence" value="ECO:0007669"/>
    <property type="project" value="TreeGrafter"/>
</dbReference>
<dbReference type="PANTHER" id="PTHR16458:SF2">
    <property type="entry name" value="GLYCINE N-METHYLTRANSFERASE"/>
    <property type="match status" value="1"/>
</dbReference>
<evidence type="ECO:0000256" key="6">
    <source>
        <dbReference type="ARBA" id="ARBA00022553"/>
    </source>
</evidence>
<keyword evidence="5" id="KW-0963">Cytoplasm</keyword>
<accession>A0AAN8ZVU1</accession>
<dbReference type="PROSITE" id="PS51600">
    <property type="entry name" value="SAM_GNMT"/>
    <property type="match status" value="1"/>
</dbReference>
<feature type="region of interest" description="Disordered" evidence="12">
    <location>
        <begin position="263"/>
        <end position="284"/>
    </location>
</feature>
<protein>
    <recommendedName>
        <fullName evidence="4">Glycine N-methyltransferase</fullName>
        <ecNumber evidence="3">2.1.1.20</ecNumber>
    </recommendedName>
</protein>
<comment type="caution">
    <text evidence="14">The sequence shown here is derived from an EMBL/GenBank/DDBJ whole genome shotgun (WGS) entry which is preliminary data.</text>
</comment>
<feature type="domain" description="Methyltransferase" evidence="13">
    <location>
        <begin position="108"/>
        <end position="229"/>
    </location>
</feature>
<dbReference type="SUPFAM" id="SSF53335">
    <property type="entry name" value="S-adenosyl-L-methionine-dependent methyltransferases"/>
    <property type="match status" value="1"/>
</dbReference>
<dbReference type="AlphaFoldDB" id="A0AAN8ZVU1"/>
<dbReference type="Gene3D" id="3.40.50.150">
    <property type="entry name" value="Vaccinia Virus protein VP39"/>
    <property type="match status" value="1"/>
</dbReference>
<keyword evidence="10" id="KW-0290">Folate-binding</keyword>
<gene>
    <name evidence="14" type="ORF">SK128_027486</name>
</gene>
<dbReference type="InterPro" id="IPR014369">
    <property type="entry name" value="Gly/Sar_N_MeTrfase"/>
</dbReference>
<dbReference type="GO" id="GO:0032259">
    <property type="term" value="P:methylation"/>
    <property type="evidence" value="ECO:0007669"/>
    <property type="project" value="UniProtKB-KW"/>
</dbReference>
<dbReference type="GO" id="GO:0005829">
    <property type="term" value="C:cytosol"/>
    <property type="evidence" value="ECO:0007669"/>
    <property type="project" value="TreeGrafter"/>
</dbReference>
<dbReference type="GO" id="GO:0042802">
    <property type="term" value="F:identical protein binding"/>
    <property type="evidence" value="ECO:0007669"/>
    <property type="project" value="TreeGrafter"/>
</dbReference>
<dbReference type="InterPro" id="IPR025714">
    <property type="entry name" value="Methyltranfer_dom"/>
</dbReference>
<evidence type="ECO:0000256" key="1">
    <source>
        <dbReference type="ARBA" id="ARBA00004496"/>
    </source>
</evidence>
<keyword evidence="6" id="KW-0597">Phosphoprotein</keyword>
<evidence type="ECO:0000313" key="15">
    <source>
        <dbReference type="Proteomes" id="UP001381693"/>
    </source>
</evidence>
<sequence>ILSLHLSLLGNCLSVCLQIFTRSLEVKLSSQNSPFGPDSEHHLNQDKEKEVMTDNRIYRTRTLGIPAEGLKDQYADGTAAKLWELYIGDKNQRTQIYRDFIVSLLREKKCKNILDAACGTGVDSIMLLEDGFKMTSVDLSDKMLKYALKTRWNRRKEAAFDDWVIEEANWLTLPEDIKGSGSFDAVVCLGNSFAHLPDITGDQSEHRLALRNFAEMVKPGGILVIDHRNYDYIIERGCAPSHNIYYNLLKKIVNIQYTENKGGTHHGIKPQKQAMKNPKNLNTT</sequence>
<evidence type="ECO:0000256" key="8">
    <source>
        <dbReference type="ARBA" id="ARBA00022679"/>
    </source>
</evidence>
<dbReference type="CDD" id="cd02440">
    <property type="entry name" value="AdoMet_MTases"/>
    <property type="match status" value="1"/>
</dbReference>
<dbReference type="EC" id="2.1.1.20" evidence="3"/>
<dbReference type="GO" id="GO:0046498">
    <property type="term" value="P:S-adenosylhomocysteine metabolic process"/>
    <property type="evidence" value="ECO:0007669"/>
    <property type="project" value="TreeGrafter"/>
</dbReference>
<comment type="subunit">
    <text evidence="2">Homotetramer.</text>
</comment>
<keyword evidence="9" id="KW-0949">S-adenosyl-L-methionine</keyword>
<evidence type="ECO:0000256" key="3">
    <source>
        <dbReference type="ARBA" id="ARBA00011999"/>
    </source>
</evidence>
<dbReference type="GO" id="GO:0046500">
    <property type="term" value="P:S-adenosylmethionine metabolic process"/>
    <property type="evidence" value="ECO:0007669"/>
    <property type="project" value="TreeGrafter"/>
</dbReference>
<keyword evidence="8" id="KW-0808">Transferase</keyword>
<comment type="catalytic activity">
    <reaction evidence="11">
        <text>glycine + S-adenosyl-L-methionine = sarcosine + S-adenosyl-L-homocysteine + H(+)</text>
        <dbReference type="Rhea" id="RHEA:19937"/>
        <dbReference type="ChEBI" id="CHEBI:15378"/>
        <dbReference type="ChEBI" id="CHEBI:57305"/>
        <dbReference type="ChEBI" id="CHEBI:57433"/>
        <dbReference type="ChEBI" id="CHEBI:57856"/>
        <dbReference type="ChEBI" id="CHEBI:59789"/>
        <dbReference type="EC" id="2.1.1.20"/>
    </reaction>
    <physiologicalReaction direction="left-to-right" evidence="11">
        <dbReference type="Rhea" id="RHEA:19938"/>
    </physiologicalReaction>
</comment>
<dbReference type="Proteomes" id="UP001381693">
    <property type="component" value="Unassembled WGS sequence"/>
</dbReference>
<keyword evidence="15" id="KW-1185">Reference proteome</keyword>
<dbReference type="GO" id="GO:1901052">
    <property type="term" value="P:sarcosine metabolic process"/>
    <property type="evidence" value="ECO:0007669"/>
    <property type="project" value="TreeGrafter"/>
</dbReference>
<dbReference type="GO" id="GO:0006111">
    <property type="term" value="P:regulation of gluconeogenesis"/>
    <property type="evidence" value="ECO:0007669"/>
    <property type="project" value="TreeGrafter"/>
</dbReference>
<evidence type="ECO:0000256" key="10">
    <source>
        <dbReference type="ARBA" id="ARBA00022954"/>
    </source>
</evidence>
<evidence type="ECO:0000256" key="11">
    <source>
        <dbReference type="ARBA" id="ARBA00048261"/>
    </source>
</evidence>
<evidence type="ECO:0000259" key="13">
    <source>
        <dbReference type="Pfam" id="PF13847"/>
    </source>
</evidence>
<comment type="subcellular location">
    <subcellularLocation>
        <location evidence="1">Cytoplasm</location>
    </subcellularLocation>
</comment>
<name>A0AAN8ZVU1_HALRR</name>
<dbReference type="GO" id="GO:0016594">
    <property type="term" value="F:glycine binding"/>
    <property type="evidence" value="ECO:0007669"/>
    <property type="project" value="TreeGrafter"/>
</dbReference>
<proteinExistence type="predicted"/>
<reference evidence="14 15" key="1">
    <citation type="submission" date="2023-11" db="EMBL/GenBank/DDBJ databases">
        <title>Halocaridina rubra genome assembly.</title>
        <authorList>
            <person name="Smith C."/>
        </authorList>
    </citation>
    <scope>NUCLEOTIDE SEQUENCE [LARGE SCALE GENOMIC DNA]</scope>
    <source>
        <strain evidence="14">EP-1</strain>
        <tissue evidence="14">Whole</tissue>
    </source>
</reference>
<dbReference type="GO" id="GO:0005542">
    <property type="term" value="F:folic acid binding"/>
    <property type="evidence" value="ECO:0007669"/>
    <property type="project" value="UniProtKB-KW"/>
</dbReference>
<evidence type="ECO:0000256" key="4">
    <source>
        <dbReference type="ARBA" id="ARBA00019972"/>
    </source>
</evidence>
<dbReference type="GO" id="GO:0006730">
    <property type="term" value="P:one-carbon metabolic process"/>
    <property type="evidence" value="ECO:0007669"/>
    <property type="project" value="TreeGrafter"/>
</dbReference>